<dbReference type="EMBL" id="MU620966">
    <property type="protein sequence ID" value="KAI8575912.1"/>
    <property type="molecule type" value="Genomic_DNA"/>
</dbReference>
<dbReference type="AlphaFoldDB" id="A0AAD5H938"/>
<name>A0AAD5H938_UMBRA</name>
<sequence>MTATTEHFILQDLNDPSRTDMDMTLHTDACMCCQPTTAQQSAKSFALCKQCKMDLAYTQQAYLFYTQSPIHHTLSNATITYDSMYKDVHEFVKRDVFLAPAPPAAAESDSDYETVSTPIMVQQEDPAFLLEEAHSLFGVDGLLSQKLHKHSTIAKDNNKQNLLEDLPTPPAAMSDSEDAESYMVCRKRKRSEPNLVSRVDTPPTSPIFVTVSDPSDQDHLG</sequence>
<evidence type="ECO:0000256" key="1">
    <source>
        <dbReference type="SAM" id="MobiDB-lite"/>
    </source>
</evidence>
<feature type="region of interest" description="Disordered" evidence="1">
    <location>
        <begin position="167"/>
        <end position="221"/>
    </location>
</feature>
<dbReference type="GeneID" id="75917330"/>
<dbReference type="Proteomes" id="UP001206595">
    <property type="component" value="Unassembled WGS sequence"/>
</dbReference>
<evidence type="ECO:0000313" key="3">
    <source>
        <dbReference type="Proteomes" id="UP001206595"/>
    </source>
</evidence>
<proteinExistence type="predicted"/>
<organism evidence="2 3">
    <name type="scientific">Umbelopsis ramanniana AG</name>
    <dbReference type="NCBI Taxonomy" id="1314678"/>
    <lineage>
        <taxon>Eukaryota</taxon>
        <taxon>Fungi</taxon>
        <taxon>Fungi incertae sedis</taxon>
        <taxon>Mucoromycota</taxon>
        <taxon>Mucoromycotina</taxon>
        <taxon>Umbelopsidomycetes</taxon>
        <taxon>Umbelopsidales</taxon>
        <taxon>Umbelopsidaceae</taxon>
        <taxon>Umbelopsis</taxon>
    </lineage>
</organism>
<accession>A0AAD5H938</accession>
<comment type="caution">
    <text evidence="2">The sequence shown here is derived from an EMBL/GenBank/DDBJ whole genome shotgun (WGS) entry which is preliminary data.</text>
</comment>
<reference evidence="2" key="1">
    <citation type="submission" date="2021-06" db="EMBL/GenBank/DDBJ databases">
        <authorList>
            <consortium name="DOE Joint Genome Institute"/>
            <person name="Mondo S.J."/>
            <person name="Amses K.R."/>
            <person name="Simmons D.R."/>
            <person name="Longcore J.E."/>
            <person name="Seto K."/>
            <person name="Alves G.H."/>
            <person name="Bonds A.E."/>
            <person name="Quandt C.A."/>
            <person name="Davis W.J."/>
            <person name="Chang Y."/>
            <person name="Letcher P.M."/>
            <person name="Powell M.J."/>
            <person name="Kuo A."/>
            <person name="Labutti K."/>
            <person name="Pangilinan J."/>
            <person name="Andreopoulos W."/>
            <person name="Tritt A."/>
            <person name="Riley R."/>
            <person name="Hundley H."/>
            <person name="Johnson J."/>
            <person name="Lipzen A."/>
            <person name="Barry K."/>
            <person name="Berbee M.L."/>
            <person name="Buchler N.E."/>
            <person name="Grigoriev I.V."/>
            <person name="Spatafora J.W."/>
            <person name="Stajich J.E."/>
            <person name="James T.Y."/>
        </authorList>
    </citation>
    <scope>NUCLEOTIDE SEQUENCE</scope>
    <source>
        <strain evidence="2">AG</strain>
    </source>
</reference>
<dbReference type="RefSeq" id="XP_051440916.1">
    <property type="nucleotide sequence ID" value="XM_051591987.1"/>
</dbReference>
<gene>
    <name evidence="2" type="ORF">K450DRAFT_259361</name>
</gene>
<protein>
    <submittedName>
        <fullName evidence="2">Uncharacterized protein</fullName>
    </submittedName>
</protein>
<evidence type="ECO:0000313" key="2">
    <source>
        <dbReference type="EMBL" id="KAI8575912.1"/>
    </source>
</evidence>
<keyword evidence="3" id="KW-1185">Reference proteome</keyword>
<reference evidence="2" key="2">
    <citation type="journal article" date="2022" name="Proc. Natl. Acad. Sci. U.S.A.">
        <title>Diploid-dominant life cycles characterize the early evolution of Fungi.</title>
        <authorList>
            <person name="Amses K.R."/>
            <person name="Simmons D.R."/>
            <person name="Longcore J.E."/>
            <person name="Mondo S.J."/>
            <person name="Seto K."/>
            <person name="Jeronimo G.H."/>
            <person name="Bonds A.E."/>
            <person name="Quandt C.A."/>
            <person name="Davis W.J."/>
            <person name="Chang Y."/>
            <person name="Federici B.A."/>
            <person name="Kuo A."/>
            <person name="LaButti K."/>
            <person name="Pangilinan J."/>
            <person name="Andreopoulos W."/>
            <person name="Tritt A."/>
            <person name="Riley R."/>
            <person name="Hundley H."/>
            <person name="Johnson J."/>
            <person name="Lipzen A."/>
            <person name="Barry K."/>
            <person name="Lang B.F."/>
            <person name="Cuomo C.A."/>
            <person name="Buchler N.E."/>
            <person name="Grigoriev I.V."/>
            <person name="Spatafora J.W."/>
            <person name="Stajich J.E."/>
            <person name="James T.Y."/>
        </authorList>
    </citation>
    <scope>NUCLEOTIDE SEQUENCE</scope>
    <source>
        <strain evidence="2">AG</strain>
    </source>
</reference>